<sequence length="105" mass="11734">MVTREEAVAAAAGYLKTKAYPDRPESVVMLPEKSVEFPYGWTITFDFREHLGTGDVTQKPFSPVVVVPHDGTEPHFAPTYLPTETYMQLQASGEWPHGWPPTSAR</sequence>
<dbReference type="Pfam" id="PF15567">
    <property type="entry name" value="Imm35"/>
    <property type="match status" value="1"/>
</dbReference>
<dbReference type="GO" id="GO:0006508">
    <property type="term" value="P:proteolysis"/>
    <property type="evidence" value="ECO:0007669"/>
    <property type="project" value="UniProtKB-KW"/>
</dbReference>
<dbReference type="Proteomes" id="UP000247634">
    <property type="component" value="Chromosome"/>
</dbReference>
<dbReference type="RefSeq" id="WP_110629817.1">
    <property type="nucleotide sequence ID" value="NZ_CP029788.1"/>
</dbReference>
<dbReference type="InterPro" id="IPR029082">
    <property type="entry name" value="Imm35"/>
</dbReference>
<evidence type="ECO:0000313" key="2">
    <source>
        <dbReference type="EMBL" id="AWT44926.1"/>
    </source>
</evidence>
<organism evidence="2 3">
    <name type="scientific">Streptomyces actuosus</name>
    <dbReference type="NCBI Taxonomy" id="1885"/>
    <lineage>
        <taxon>Bacteria</taxon>
        <taxon>Bacillati</taxon>
        <taxon>Actinomycetota</taxon>
        <taxon>Actinomycetes</taxon>
        <taxon>Kitasatosporales</taxon>
        <taxon>Streptomycetaceae</taxon>
        <taxon>Streptomyces</taxon>
    </lineage>
</organism>
<name>A0A2U9P5G4_STRAS</name>
<proteinExistence type="predicted"/>
<dbReference type="EMBL" id="CP029788">
    <property type="protein sequence ID" value="AWT44926.1"/>
    <property type="molecule type" value="Genomic_DNA"/>
</dbReference>
<protein>
    <submittedName>
        <fullName evidence="2">Serine protease</fullName>
    </submittedName>
</protein>
<reference evidence="2 3" key="1">
    <citation type="submission" date="2018-06" db="EMBL/GenBank/DDBJ databases">
        <title>The complete genome sequence of a nosiheptide producer Streptomyces actuosus ATCC 25421: deducing the ability of producing a new class III lantibiotics.</title>
        <authorList>
            <person name="Liu W."/>
            <person name="Sun F."/>
            <person name="Hu Y."/>
        </authorList>
    </citation>
    <scope>NUCLEOTIDE SEQUENCE [LARGE SCALE GENOMIC DNA]</scope>
    <source>
        <strain evidence="2 3">ATCC 25421</strain>
    </source>
</reference>
<dbReference type="AlphaFoldDB" id="A0A2U9P5G4"/>
<keyword evidence="2" id="KW-0645">Protease</keyword>
<dbReference type="OrthoDB" id="4230717at2"/>
<dbReference type="GO" id="GO:0008233">
    <property type="term" value="F:peptidase activity"/>
    <property type="evidence" value="ECO:0007669"/>
    <property type="project" value="UniProtKB-KW"/>
</dbReference>
<keyword evidence="2" id="KW-0378">Hydrolase</keyword>
<dbReference type="KEGG" id="sact:DMT42_23300"/>
<accession>A0A2U9P5G4</accession>
<gene>
    <name evidence="2" type="ORF">DMT42_23300</name>
</gene>
<evidence type="ECO:0000313" key="3">
    <source>
        <dbReference type="Proteomes" id="UP000247634"/>
    </source>
</evidence>
<evidence type="ECO:0000259" key="1">
    <source>
        <dbReference type="Pfam" id="PF15567"/>
    </source>
</evidence>
<keyword evidence="3" id="KW-1185">Reference proteome</keyword>
<feature type="domain" description="Immunity protein 35" evidence="1">
    <location>
        <begin position="5"/>
        <end position="85"/>
    </location>
</feature>